<keyword evidence="4" id="KW-0030">Aminoacyl-tRNA synthetase</keyword>
<dbReference type="GO" id="GO:0070154">
    <property type="term" value="P:mitochondrial lysyl-tRNA aminoacylation"/>
    <property type="evidence" value="ECO:0007669"/>
    <property type="project" value="TreeGrafter"/>
</dbReference>
<dbReference type="GO" id="GO:0004824">
    <property type="term" value="F:lysine-tRNA ligase activity"/>
    <property type="evidence" value="ECO:0007669"/>
    <property type="project" value="InterPro"/>
</dbReference>
<dbReference type="VEuPathDB" id="FungiDB:PV10_00688"/>
<dbReference type="Pfam" id="PF00152">
    <property type="entry name" value="tRNA-synt_2"/>
    <property type="match status" value="1"/>
</dbReference>
<keyword evidence="2" id="KW-0547">Nucleotide-binding</keyword>
<name>A0A438MTN9_EXOME</name>
<dbReference type="SUPFAM" id="SSF50249">
    <property type="entry name" value="Nucleic acid-binding proteins"/>
    <property type="match status" value="1"/>
</dbReference>
<dbReference type="PANTHER" id="PTHR42918:SF5">
    <property type="entry name" value="LYSINE--TRNA LIGASE, MITOCHONDRIAL"/>
    <property type="match status" value="1"/>
</dbReference>
<dbReference type="Proteomes" id="UP000288859">
    <property type="component" value="Unassembled WGS sequence"/>
</dbReference>
<dbReference type="InterPro" id="IPR006195">
    <property type="entry name" value="aa-tRNA-synth_II"/>
</dbReference>
<comment type="caution">
    <text evidence="7">The sequence shown here is derived from an EMBL/GenBank/DDBJ whole genome shotgun (WGS) entry which is preliminary data.</text>
</comment>
<dbReference type="EMBL" id="NAJM01000052">
    <property type="protein sequence ID" value="RVX67081.1"/>
    <property type="molecule type" value="Genomic_DNA"/>
</dbReference>
<evidence type="ECO:0000256" key="5">
    <source>
        <dbReference type="SAM" id="MobiDB-lite"/>
    </source>
</evidence>
<dbReference type="OrthoDB" id="21243at2759"/>
<dbReference type="PANTHER" id="PTHR42918">
    <property type="entry name" value="LYSYL-TRNA SYNTHETASE"/>
    <property type="match status" value="1"/>
</dbReference>
<gene>
    <name evidence="7" type="ORF">B0A52_08324</name>
</gene>
<dbReference type="AlphaFoldDB" id="A0A438MTN9"/>
<evidence type="ECO:0000259" key="6">
    <source>
        <dbReference type="PROSITE" id="PS50862"/>
    </source>
</evidence>
<dbReference type="Gene3D" id="2.40.50.140">
    <property type="entry name" value="Nucleic acid-binding proteins"/>
    <property type="match status" value="1"/>
</dbReference>
<evidence type="ECO:0000256" key="3">
    <source>
        <dbReference type="ARBA" id="ARBA00022840"/>
    </source>
</evidence>
<sequence length="620" mass="69345">MKRQCRRTAASDAGFGLSLRDLFRTDPTTCSRIPWKSSSTSPPCLAQSRCYTCTPRLATPKSTDQSQYSTKEVQERAEELHASGKILYPRYAHTSKSRSVKSLALEVDAVPTSDGPPPVKEEDLIQVFGRITSIRTSGTKLVFIDLVEDQVKLQVILSYSAFESQGIPKDEFKKTTQLARRGDWIALNASPPYRAKNGQVSVKAASLPEIQSPCLNRFPVEQRGFATSEAAEGQFHPRHLEMLTDPEVIETFKLRSLITKTMRDFFEQKSFVEVQTPILSSLASGAVARPFETHATEFPDRILNLRIAPELWLKRLIVGGMDRIFEIGPSFRNEGLDKTHNPEFSTCEFYAVRHDLPQLMEYTQDLLAAMAQTVQSSGFVQLPETLSLLETMQGEYQVIDFIPALNEALDQTLPDLTSPTAHTELLTLFETRSIPLPSHTNIPRLLDTLSSIYLEPRSLHTPTWIINIPECLSPLAKSFKHPTLSTSTSVAARAELFISGKEVVNCYEEENSPFEQRKKFTDQQFYARQQLPTSSSSSSSPLKKPTIDSEITPPDESYLEALEWGLPPTGGWGCGIDRLVMLFSGKRRIGDVLTFGNLRSVTRGASNVKQEKEKKGIDMT</sequence>
<dbReference type="GO" id="GO:0005524">
    <property type="term" value="F:ATP binding"/>
    <property type="evidence" value="ECO:0007669"/>
    <property type="project" value="UniProtKB-KW"/>
</dbReference>
<accession>A0A438MTN9</accession>
<evidence type="ECO:0000256" key="4">
    <source>
        <dbReference type="ARBA" id="ARBA00023146"/>
    </source>
</evidence>
<evidence type="ECO:0000256" key="1">
    <source>
        <dbReference type="ARBA" id="ARBA00022598"/>
    </source>
</evidence>
<dbReference type="InterPro" id="IPR004364">
    <property type="entry name" value="Aa-tRNA-synt_II"/>
</dbReference>
<dbReference type="GO" id="GO:0005739">
    <property type="term" value="C:mitochondrion"/>
    <property type="evidence" value="ECO:0007669"/>
    <property type="project" value="TreeGrafter"/>
</dbReference>
<proteinExistence type="predicted"/>
<evidence type="ECO:0000256" key="2">
    <source>
        <dbReference type="ARBA" id="ARBA00022741"/>
    </source>
</evidence>
<dbReference type="InterPro" id="IPR045864">
    <property type="entry name" value="aa-tRNA-synth_II/BPL/LPL"/>
</dbReference>
<evidence type="ECO:0000313" key="7">
    <source>
        <dbReference type="EMBL" id="RVX67081.1"/>
    </source>
</evidence>
<reference evidence="7 8" key="1">
    <citation type="submission" date="2017-03" db="EMBL/GenBank/DDBJ databases">
        <title>Genomes of endolithic fungi from Antarctica.</title>
        <authorList>
            <person name="Coleine C."/>
            <person name="Masonjones S."/>
            <person name="Stajich J.E."/>
        </authorList>
    </citation>
    <scope>NUCLEOTIDE SEQUENCE [LARGE SCALE GENOMIC DNA]</scope>
    <source>
        <strain evidence="7 8">CCFEE 6314</strain>
    </source>
</reference>
<organism evidence="7 8">
    <name type="scientific">Exophiala mesophila</name>
    <name type="common">Black yeast-like fungus</name>
    <dbReference type="NCBI Taxonomy" id="212818"/>
    <lineage>
        <taxon>Eukaryota</taxon>
        <taxon>Fungi</taxon>
        <taxon>Dikarya</taxon>
        <taxon>Ascomycota</taxon>
        <taxon>Pezizomycotina</taxon>
        <taxon>Eurotiomycetes</taxon>
        <taxon>Chaetothyriomycetidae</taxon>
        <taxon>Chaetothyriales</taxon>
        <taxon>Herpotrichiellaceae</taxon>
        <taxon>Exophiala</taxon>
    </lineage>
</organism>
<dbReference type="InterPro" id="IPR012340">
    <property type="entry name" value="NA-bd_OB-fold"/>
</dbReference>
<dbReference type="PRINTS" id="PR00982">
    <property type="entry name" value="TRNASYNTHLYS"/>
</dbReference>
<evidence type="ECO:0000313" key="8">
    <source>
        <dbReference type="Proteomes" id="UP000288859"/>
    </source>
</evidence>
<dbReference type="Gene3D" id="3.30.930.10">
    <property type="entry name" value="Bira Bifunctional Protein, Domain 2"/>
    <property type="match status" value="1"/>
</dbReference>
<protein>
    <recommendedName>
        <fullName evidence="6">Aminoacyl-transfer RNA synthetases class-II family profile domain-containing protein</fullName>
    </recommendedName>
</protein>
<dbReference type="SUPFAM" id="SSF55681">
    <property type="entry name" value="Class II aaRS and biotin synthetases"/>
    <property type="match status" value="1"/>
</dbReference>
<feature type="domain" description="Aminoacyl-transfer RNA synthetases class-II family profile" evidence="6">
    <location>
        <begin position="252"/>
        <end position="583"/>
    </location>
</feature>
<dbReference type="InterPro" id="IPR018149">
    <property type="entry name" value="Lys-tRNA-synth_II_C"/>
</dbReference>
<dbReference type="GO" id="GO:0000049">
    <property type="term" value="F:tRNA binding"/>
    <property type="evidence" value="ECO:0007669"/>
    <property type="project" value="TreeGrafter"/>
</dbReference>
<dbReference type="PROSITE" id="PS50862">
    <property type="entry name" value="AA_TRNA_LIGASE_II"/>
    <property type="match status" value="1"/>
</dbReference>
<feature type="region of interest" description="Disordered" evidence="5">
    <location>
        <begin position="530"/>
        <end position="553"/>
    </location>
</feature>
<keyword evidence="1" id="KW-0436">Ligase</keyword>
<keyword evidence="3" id="KW-0067">ATP-binding</keyword>